<dbReference type="InterPro" id="IPR045034">
    <property type="entry name" value="O-acyltransferase_WSD1-like"/>
</dbReference>
<dbReference type="PANTHER" id="PTHR31650">
    <property type="entry name" value="O-ACYLTRANSFERASE (WSD1-LIKE) FAMILY PROTEIN"/>
    <property type="match status" value="1"/>
</dbReference>
<accession>A0A3B6LR04</accession>
<evidence type="ECO:0000256" key="3">
    <source>
        <dbReference type="ARBA" id="ARBA00004771"/>
    </source>
</evidence>
<dbReference type="AlphaFoldDB" id="A0A3B6LR04"/>
<dbReference type="InterPro" id="IPR023213">
    <property type="entry name" value="CAT-like_dom_sf"/>
</dbReference>
<comment type="pathway">
    <text evidence="3">Glycerolipid metabolism; triacylglycerol biosynthesis.</text>
</comment>
<proteinExistence type="inferred from homology"/>
<comment type="pathway">
    <text evidence="4">Lipid metabolism.</text>
</comment>
<dbReference type="Pfam" id="PF03007">
    <property type="entry name" value="WS_DGAT_cat"/>
    <property type="match status" value="1"/>
</dbReference>
<dbReference type="Proteomes" id="UP000019116">
    <property type="component" value="Chromosome 5B"/>
</dbReference>
<organism evidence="13">
    <name type="scientific">Triticum aestivum</name>
    <name type="common">Wheat</name>
    <dbReference type="NCBI Taxonomy" id="4565"/>
    <lineage>
        <taxon>Eukaryota</taxon>
        <taxon>Viridiplantae</taxon>
        <taxon>Streptophyta</taxon>
        <taxon>Embryophyta</taxon>
        <taxon>Tracheophyta</taxon>
        <taxon>Spermatophyta</taxon>
        <taxon>Magnoliopsida</taxon>
        <taxon>Liliopsida</taxon>
        <taxon>Poales</taxon>
        <taxon>Poaceae</taxon>
        <taxon>BOP clade</taxon>
        <taxon>Pooideae</taxon>
        <taxon>Triticodae</taxon>
        <taxon>Triticeae</taxon>
        <taxon>Triticinae</taxon>
        <taxon>Triticum</taxon>
    </lineage>
</organism>
<dbReference type="InterPro" id="IPR004255">
    <property type="entry name" value="O-acyltransferase_WSD1_N"/>
</dbReference>
<dbReference type="Pfam" id="PF06974">
    <property type="entry name" value="WS_DGAT_C"/>
    <property type="match status" value="1"/>
</dbReference>
<dbReference type="GO" id="GO:0005886">
    <property type="term" value="C:plasma membrane"/>
    <property type="evidence" value="ECO:0007669"/>
    <property type="project" value="UniProtKB-SubCell"/>
</dbReference>
<evidence type="ECO:0000256" key="6">
    <source>
        <dbReference type="ARBA" id="ARBA00022824"/>
    </source>
</evidence>
<dbReference type="InterPro" id="IPR009721">
    <property type="entry name" value="O-acyltransferase_WSD1_C"/>
</dbReference>
<dbReference type="OrthoDB" id="619536at2759"/>
<evidence type="ECO:0000256" key="4">
    <source>
        <dbReference type="ARBA" id="ARBA00005189"/>
    </source>
</evidence>
<keyword evidence="6" id="KW-0256">Endoplasmic reticulum</keyword>
<keyword evidence="5" id="KW-0808">Transferase</keyword>
<protein>
    <submittedName>
        <fullName evidence="13">Uncharacterized protein</fullName>
    </submittedName>
</protein>
<dbReference type="Gramene" id="TraesCS5B02G322300.2">
    <property type="protein sequence ID" value="TraesCS5B02G322300.2"/>
    <property type="gene ID" value="TraesCS5B02G322300"/>
</dbReference>
<evidence type="ECO:0000256" key="1">
    <source>
        <dbReference type="ARBA" id="ARBA00004162"/>
    </source>
</evidence>
<gene>
    <name evidence="13" type="primary">LOC123112831</name>
</gene>
<dbReference type="PANTHER" id="PTHR31650:SF67">
    <property type="entry name" value="O-ACYLTRANSFERASE WSD1 C-TERMINAL DOMAIN-CONTAINING PROTEIN"/>
    <property type="match status" value="1"/>
</dbReference>
<dbReference type="UniPathway" id="UPA00282"/>
<evidence type="ECO:0000259" key="12">
    <source>
        <dbReference type="Pfam" id="PF06974"/>
    </source>
</evidence>
<dbReference type="GO" id="GO:0005789">
    <property type="term" value="C:endoplasmic reticulum membrane"/>
    <property type="evidence" value="ECO:0007669"/>
    <property type="project" value="UniProtKB-SubCell"/>
</dbReference>
<dbReference type="Gramene" id="TraesCS5B03G0813800.2">
    <property type="protein sequence ID" value="TraesCS5B03G0813800.2.CDS"/>
    <property type="gene ID" value="TraesCS5B03G0813800"/>
</dbReference>
<evidence type="ECO:0000313" key="13">
    <source>
        <dbReference type="EnsemblPlants" id="TraesCS5B02G322300.2"/>
    </source>
</evidence>
<evidence type="ECO:0000313" key="14">
    <source>
        <dbReference type="Proteomes" id="UP000019116"/>
    </source>
</evidence>
<keyword evidence="7" id="KW-0012">Acyltransferase</keyword>
<evidence type="ECO:0000256" key="9">
    <source>
        <dbReference type="ARBA" id="ARBA00047604"/>
    </source>
</evidence>
<dbReference type="GO" id="GO:0004144">
    <property type="term" value="F:diacylglycerol O-acyltransferase activity"/>
    <property type="evidence" value="ECO:0007669"/>
    <property type="project" value="UniProtKB-EC"/>
</dbReference>
<sequence length="357" mass="39929">MIVPTLDPAAVEADPDRAVEDYVASLQALPMDCSRPLWEFHFLDFPTSEATSTVVFRVHHSLGDGMSLITLLLASARSAADPTRLPAMPEQPARTGAIYEPRHRQPLPSGALAAFVAWVWPYLALAWNTVVDVIFFAATIVFLRDPNTLFRRGDSQVTLNPRRRFVHRSFSLDDVKFIKNAMNCTYVNMIESGKSNDVAWGNQIGYILLPFHLAVHDDPLAYVRMAKKTLDRKKSSLEVIFTCMISELFVKMFGLKAGAFIIGRMLTNTTTTLSNMVGPTEQVEFYGHPFVFIAPTVYGIPQALIVHYQSYNSTIKVILSVDEEIIPNYTQLLDDFVESFGHIKDAASRLSTHVKKG</sequence>
<dbReference type="Gene3D" id="3.30.559.10">
    <property type="entry name" value="Chloramphenicol acetyltransferase-like domain"/>
    <property type="match status" value="1"/>
</dbReference>
<dbReference type="EnsemblPlants" id="TraesCS5B02G322300.2">
    <property type="protein sequence ID" value="TraesCS5B02G322300.2"/>
    <property type="gene ID" value="TraesCS5B02G322300"/>
</dbReference>
<dbReference type="GO" id="GO:0047196">
    <property type="term" value="F:long-chain-alcohol O-fatty-acyltransferase activity"/>
    <property type="evidence" value="ECO:0007669"/>
    <property type="project" value="UniProtKB-EC"/>
</dbReference>
<evidence type="ECO:0000259" key="11">
    <source>
        <dbReference type="Pfam" id="PF03007"/>
    </source>
</evidence>
<evidence type="ECO:0000256" key="2">
    <source>
        <dbReference type="ARBA" id="ARBA00004586"/>
    </source>
</evidence>
<comment type="catalytic activity">
    <reaction evidence="10">
        <text>an acyl-CoA + a 1,2-diacyl-sn-glycerol = a triacyl-sn-glycerol + CoA</text>
        <dbReference type="Rhea" id="RHEA:10868"/>
        <dbReference type="ChEBI" id="CHEBI:17815"/>
        <dbReference type="ChEBI" id="CHEBI:57287"/>
        <dbReference type="ChEBI" id="CHEBI:58342"/>
        <dbReference type="ChEBI" id="CHEBI:64615"/>
        <dbReference type="EC" id="2.3.1.20"/>
    </reaction>
</comment>
<feature type="domain" description="O-acyltransferase WSD1 C-terminal" evidence="12">
    <location>
        <begin position="200"/>
        <end position="344"/>
    </location>
</feature>
<evidence type="ECO:0000256" key="7">
    <source>
        <dbReference type="ARBA" id="ARBA00023315"/>
    </source>
</evidence>
<keyword evidence="14" id="KW-1185">Reference proteome</keyword>
<comment type="similarity">
    <text evidence="8">In the N-terminal section; belongs to the long-chain O-acyltransferase family.</text>
</comment>
<dbReference type="GO" id="GO:0019432">
    <property type="term" value="P:triglyceride biosynthetic process"/>
    <property type="evidence" value="ECO:0007669"/>
    <property type="project" value="UniProtKB-UniPathway"/>
</dbReference>
<reference evidence="13" key="1">
    <citation type="submission" date="2018-08" db="EMBL/GenBank/DDBJ databases">
        <authorList>
            <person name="Rossello M."/>
        </authorList>
    </citation>
    <scope>NUCLEOTIDE SEQUENCE [LARGE SCALE GENOMIC DNA]</scope>
    <source>
        <strain evidence="13">cv. Chinese Spring</strain>
    </source>
</reference>
<evidence type="ECO:0000256" key="5">
    <source>
        <dbReference type="ARBA" id="ARBA00022679"/>
    </source>
</evidence>
<comment type="catalytic activity">
    <reaction evidence="9">
        <text>a long chain fatty alcohol + a fatty acyl-CoA = a long-chain alcohol wax ester + CoA</text>
        <dbReference type="Rhea" id="RHEA:38443"/>
        <dbReference type="ChEBI" id="CHEBI:17135"/>
        <dbReference type="ChEBI" id="CHEBI:57287"/>
        <dbReference type="ChEBI" id="CHEBI:77636"/>
        <dbReference type="ChEBI" id="CHEBI:235323"/>
        <dbReference type="EC" id="2.3.1.75"/>
    </reaction>
</comment>
<feature type="domain" description="O-acyltransferase WSD1-like N-terminal" evidence="11">
    <location>
        <begin position="17"/>
        <end position="185"/>
    </location>
</feature>
<evidence type="ECO:0000256" key="10">
    <source>
        <dbReference type="ARBA" id="ARBA00048109"/>
    </source>
</evidence>
<comment type="subcellular location">
    <subcellularLocation>
        <location evidence="1">Cell membrane</location>
        <topology evidence="1">Single-pass membrane protein</topology>
    </subcellularLocation>
    <subcellularLocation>
        <location evidence="2">Endoplasmic reticulum membrane</location>
    </subcellularLocation>
</comment>
<evidence type="ECO:0000256" key="8">
    <source>
        <dbReference type="ARBA" id="ARBA00024360"/>
    </source>
</evidence>
<reference evidence="13" key="2">
    <citation type="submission" date="2018-10" db="UniProtKB">
        <authorList>
            <consortium name="EnsemblPlants"/>
        </authorList>
    </citation>
    <scope>IDENTIFICATION</scope>
</reference>
<dbReference type="SUPFAM" id="SSF52777">
    <property type="entry name" value="CoA-dependent acyltransferases"/>
    <property type="match status" value="1"/>
</dbReference>
<name>A0A3B6LR04_WHEAT</name>